<dbReference type="AlphaFoldDB" id="A0A4P7NCT0"/>
<reference evidence="2 3" key="1">
    <citation type="journal article" date="2019" name="Mol. Biol. Evol.">
        <title>Blast fungal genomes show frequent chromosomal changes, gene gains and losses, and effector gene turnover.</title>
        <authorList>
            <person name="Gomez Luciano L.B."/>
            <person name="Jason Tsai I."/>
            <person name="Chuma I."/>
            <person name="Tosa Y."/>
            <person name="Chen Y.H."/>
            <person name="Li J.Y."/>
            <person name="Li M.Y."/>
            <person name="Jade Lu M.Y."/>
            <person name="Nakayashiki H."/>
            <person name="Li W.H."/>
        </authorList>
    </citation>
    <scope>NUCLEOTIDE SEQUENCE [LARGE SCALE GENOMIC DNA]</scope>
    <source>
        <strain evidence="2">MZ5-1-6</strain>
    </source>
</reference>
<evidence type="ECO:0000313" key="2">
    <source>
        <dbReference type="EMBL" id="QBZ58414.1"/>
    </source>
</evidence>
<name>A0A4P7NCT0_PYROR</name>
<feature type="chain" id="PRO_5020556967" description="Cyanovirin-N domain-containing protein" evidence="1">
    <location>
        <begin position="19"/>
        <end position="143"/>
    </location>
</feature>
<evidence type="ECO:0008006" key="4">
    <source>
        <dbReference type="Google" id="ProtNLM"/>
    </source>
</evidence>
<sequence>MKCSIISTLVALAAISSAAPVKKTNSTTLLVPIKVDHDGTEGANSLAMAGCIVRAWNGDRCNGQNLYAYEYAVVRNSCRSCVNYRGSHSYGFEGSCLMYQSMYANHKQCGDGSGDFAGRGPLSCYNVNTGHEWNTGTLCFGPR</sequence>
<evidence type="ECO:0000256" key="1">
    <source>
        <dbReference type="SAM" id="SignalP"/>
    </source>
</evidence>
<proteinExistence type="predicted"/>
<organism evidence="2 3">
    <name type="scientific">Pyricularia oryzae</name>
    <name type="common">Rice blast fungus</name>
    <name type="synonym">Magnaporthe oryzae</name>
    <dbReference type="NCBI Taxonomy" id="318829"/>
    <lineage>
        <taxon>Eukaryota</taxon>
        <taxon>Fungi</taxon>
        <taxon>Dikarya</taxon>
        <taxon>Ascomycota</taxon>
        <taxon>Pezizomycotina</taxon>
        <taxon>Sordariomycetes</taxon>
        <taxon>Sordariomycetidae</taxon>
        <taxon>Magnaporthales</taxon>
        <taxon>Pyriculariaceae</taxon>
        <taxon>Pyricularia</taxon>
    </lineage>
</organism>
<protein>
    <recommendedName>
        <fullName evidence="4">Cyanovirin-N domain-containing protein</fullName>
    </recommendedName>
</protein>
<dbReference type="Proteomes" id="UP000294847">
    <property type="component" value="Chromosome 3"/>
</dbReference>
<evidence type="ECO:0000313" key="3">
    <source>
        <dbReference type="Proteomes" id="UP000294847"/>
    </source>
</evidence>
<keyword evidence="1" id="KW-0732">Signal</keyword>
<accession>A0A4P7NCT0</accession>
<feature type="signal peptide" evidence="1">
    <location>
        <begin position="1"/>
        <end position="18"/>
    </location>
</feature>
<gene>
    <name evidence="2" type="ORF">PoMZ_03366</name>
</gene>
<dbReference type="EMBL" id="CP034206">
    <property type="protein sequence ID" value="QBZ58414.1"/>
    <property type="molecule type" value="Genomic_DNA"/>
</dbReference>